<protein>
    <recommendedName>
        <fullName evidence="4">DRBM domain-containing protein</fullName>
    </recommendedName>
</protein>
<dbReference type="PANTHER" id="PTHR42030">
    <property type="entry name" value="DRBM DOMAIN-CONTAINING PROTEIN"/>
    <property type="match status" value="1"/>
</dbReference>
<evidence type="ECO:0000313" key="2">
    <source>
        <dbReference type="EMBL" id="KXH69380.1"/>
    </source>
</evidence>
<evidence type="ECO:0008006" key="4">
    <source>
        <dbReference type="Google" id="ProtNLM"/>
    </source>
</evidence>
<evidence type="ECO:0000256" key="1">
    <source>
        <dbReference type="SAM" id="MobiDB-lite"/>
    </source>
</evidence>
<reference evidence="2 3" key="1">
    <citation type="submission" date="2014-02" db="EMBL/GenBank/DDBJ databases">
        <title>The genome sequence of Colletotrichum salicis CBS 607.94.</title>
        <authorList>
            <person name="Baroncelli R."/>
            <person name="Thon M.R."/>
        </authorList>
    </citation>
    <scope>NUCLEOTIDE SEQUENCE [LARGE SCALE GENOMIC DNA]</scope>
    <source>
        <strain evidence="2 3">CBS 607.94</strain>
    </source>
</reference>
<dbReference type="OrthoDB" id="5418749at2759"/>
<dbReference type="PANTHER" id="PTHR42030:SF1">
    <property type="entry name" value="DRBM DOMAIN-CONTAINING PROTEIN"/>
    <property type="match status" value="1"/>
</dbReference>
<feature type="compositionally biased region" description="Polar residues" evidence="1">
    <location>
        <begin position="408"/>
        <end position="421"/>
    </location>
</feature>
<accession>A0A135V9I2</accession>
<dbReference type="EMBL" id="JFFI01000101">
    <property type="protein sequence ID" value="KXH69380.1"/>
    <property type="molecule type" value="Genomic_DNA"/>
</dbReference>
<dbReference type="Proteomes" id="UP000070121">
    <property type="component" value="Unassembled WGS sequence"/>
</dbReference>
<feature type="compositionally biased region" description="Low complexity" evidence="1">
    <location>
        <begin position="476"/>
        <end position="486"/>
    </location>
</feature>
<feature type="compositionally biased region" description="Polar residues" evidence="1">
    <location>
        <begin position="491"/>
        <end position="501"/>
    </location>
</feature>
<dbReference type="CDD" id="cd00048">
    <property type="entry name" value="DSRM_SF"/>
    <property type="match status" value="1"/>
</dbReference>
<dbReference type="Gene3D" id="3.30.160.20">
    <property type="match status" value="1"/>
</dbReference>
<feature type="region of interest" description="Disordered" evidence="1">
    <location>
        <begin position="463"/>
        <end position="516"/>
    </location>
</feature>
<name>A0A135V9I2_9PEZI</name>
<dbReference type="SUPFAM" id="SSF54768">
    <property type="entry name" value="dsRNA-binding domain-like"/>
    <property type="match status" value="1"/>
</dbReference>
<proteinExistence type="predicted"/>
<gene>
    <name evidence="2" type="ORF">CSAL01_07725</name>
</gene>
<sequence length="603" mass="66635">MSAENEIRLRGLESFFGLQSVGRELTFRQEALRKTIRSTGFSRSSHLDLEHLSTSQGDSVHECHQIFTARLNADYALIESQCTLSQHVPRLLLNEARPSSSLEQLKAKVMELHGSAASISGSCEAQYQDIGRRLAEATARQGALPPFLNDDHFGLKQLCWWAESLETYMNQPLKQETLGLKVKIGYEVLDKVVTALEEEGSGNGNLAQLLYVADDLDNWEQDDLSSVCKLGLLECRLHVAGQLCDYDKDLLRKLSKSDLVDLYLGFLLIPANWQYGRLVHGREMASIRLEEVHRRDSVGETASGVAHPPAPRTDRDEGGTPTGSLAMSRASARLPGPRACKHKHGYLTQPEGRVYGATIVCAESCNEKVPPHAQASVLSFKQPKRRRMEAVAAHRNNPSPVPWLTRPPVTSSLSQNRRNRSWWAQSSEQACGRIRVQPLDWGAAPGFHIRSSRGVAPQRIMDFTHAQGPGPGRGAGPASAPQARGRLATPRQDNPRTSFSPASHAPPFDAMSACSHSSQAGTWQERLEGACREAKFTPPLFQIVSERRGGRTAWSSRVTVHGRTLSARFWYDGKNLNNAREDAAEMALNYLTGSNSSQPNQRQ</sequence>
<feature type="region of interest" description="Disordered" evidence="1">
    <location>
        <begin position="297"/>
        <end position="327"/>
    </location>
</feature>
<evidence type="ECO:0000313" key="3">
    <source>
        <dbReference type="Proteomes" id="UP000070121"/>
    </source>
</evidence>
<organism evidence="2 3">
    <name type="scientific">Colletotrichum salicis</name>
    <dbReference type="NCBI Taxonomy" id="1209931"/>
    <lineage>
        <taxon>Eukaryota</taxon>
        <taxon>Fungi</taxon>
        <taxon>Dikarya</taxon>
        <taxon>Ascomycota</taxon>
        <taxon>Pezizomycotina</taxon>
        <taxon>Sordariomycetes</taxon>
        <taxon>Hypocreomycetidae</taxon>
        <taxon>Glomerellales</taxon>
        <taxon>Glomerellaceae</taxon>
        <taxon>Colletotrichum</taxon>
        <taxon>Colletotrichum acutatum species complex</taxon>
    </lineage>
</organism>
<feature type="region of interest" description="Disordered" evidence="1">
    <location>
        <begin position="392"/>
        <end position="421"/>
    </location>
</feature>
<dbReference type="AlphaFoldDB" id="A0A135V9I2"/>
<keyword evidence="3" id="KW-1185">Reference proteome</keyword>
<comment type="caution">
    <text evidence="2">The sequence shown here is derived from an EMBL/GenBank/DDBJ whole genome shotgun (WGS) entry which is preliminary data.</text>
</comment>